<accession>A0A7J0ELI5</accession>
<reference evidence="1 2" key="1">
    <citation type="submission" date="2019-07" db="EMBL/GenBank/DDBJ databases">
        <title>De Novo Assembly of kiwifruit Actinidia rufa.</title>
        <authorList>
            <person name="Sugita-Konishi S."/>
            <person name="Sato K."/>
            <person name="Mori E."/>
            <person name="Abe Y."/>
            <person name="Kisaki G."/>
            <person name="Hamano K."/>
            <person name="Suezawa K."/>
            <person name="Otani M."/>
            <person name="Fukuda T."/>
            <person name="Manabe T."/>
            <person name="Gomi K."/>
            <person name="Tabuchi M."/>
            <person name="Akimitsu K."/>
            <person name="Kataoka I."/>
        </authorList>
    </citation>
    <scope>NUCLEOTIDE SEQUENCE [LARGE SCALE GENOMIC DNA]</scope>
    <source>
        <strain evidence="2">cv. Fuchu</strain>
    </source>
</reference>
<proteinExistence type="predicted"/>
<evidence type="ECO:0000313" key="2">
    <source>
        <dbReference type="Proteomes" id="UP000585474"/>
    </source>
</evidence>
<keyword evidence="2" id="KW-1185">Reference proteome</keyword>
<gene>
    <name evidence="1" type="ORF">Acr_05g0004380</name>
</gene>
<evidence type="ECO:0000313" key="1">
    <source>
        <dbReference type="EMBL" id="GFY86799.1"/>
    </source>
</evidence>
<protein>
    <submittedName>
        <fullName evidence="1">Uncharacterized protein</fullName>
    </submittedName>
</protein>
<dbReference type="AlphaFoldDB" id="A0A7J0ELI5"/>
<comment type="caution">
    <text evidence="1">The sequence shown here is derived from an EMBL/GenBank/DDBJ whole genome shotgun (WGS) entry which is preliminary data.</text>
</comment>
<organism evidence="1 2">
    <name type="scientific">Actinidia rufa</name>
    <dbReference type="NCBI Taxonomy" id="165716"/>
    <lineage>
        <taxon>Eukaryota</taxon>
        <taxon>Viridiplantae</taxon>
        <taxon>Streptophyta</taxon>
        <taxon>Embryophyta</taxon>
        <taxon>Tracheophyta</taxon>
        <taxon>Spermatophyta</taxon>
        <taxon>Magnoliopsida</taxon>
        <taxon>eudicotyledons</taxon>
        <taxon>Gunneridae</taxon>
        <taxon>Pentapetalae</taxon>
        <taxon>asterids</taxon>
        <taxon>Ericales</taxon>
        <taxon>Actinidiaceae</taxon>
        <taxon>Actinidia</taxon>
    </lineage>
</organism>
<sequence>MGIGGVPTMKSNMLDRTNYELPNLNDDEWNDLILSEFSKISEVDFDSLSTTDFESGSVPPSTKQGMIEETTVPDIGDGAIVKHPSDLFPSLGLSTMGTNTLLGGDPVNDFAGFEIPKLSDDINLMWEQYLTLDNELGSVPQLPVAPLLTDTEVVSSDGQNGVENNRLDKCNAGSCNSTSSFGM</sequence>
<dbReference type="Proteomes" id="UP000585474">
    <property type="component" value="Unassembled WGS sequence"/>
</dbReference>
<name>A0A7J0ELI5_9ERIC</name>
<dbReference type="EMBL" id="BJWL01000005">
    <property type="protein sequence ID" value="GFY86799.1"/>
    <property type="molecule type" value="Genomic_DNA"/>
</dbReference>